<evidence type="ECO:0000313" key="2">
    <source>
        <dbReference type="Proteomes" id="UP001642464"/>
    </source>
</evidence>
<reference evidence="1 2" key="1">
    <citation type="submission" date="2024-02" db="EMBL/GenBank/DDBJ databases">
        <authorList>
            <person name="Chen Y."/>
            <person name="Shah S."/>
            <person name="Dougan E. K."/>
            <person name="Thang M."/>
            <person name="Chan C."/>
        </authorList>
    </citation>
    <scope>NUCLEOTIDE SEQUENCE [LARGE SCALE GENOMIC DNA]</scope>
</reference>
<organism evidence="1 2">
    <name type="scientific">Durusdinium trenchii</name>
    <dbReference type="NCBI Taxonomy" id="1381693"/>
    <lineage>
        <taxon>Eukaryota</taxon>
        <taxon>Sar</taxon>
        <taxon>Alveolata</taxon>
        <taxon>Dinophyceae</taxon>
        <taxon>Suessiales</taxon>
        <taxon>Symbiodiniaceae</taxon>
        <taxon>Durusdinium</taxon>
    </lineage>
</organism>
<gene>
    <name evidence="1" type="ORF">SCF082_LOCUS8763</name>
</gene>
<sequence length="227" mass="25097">MEEEAGWIRFCMETEHLTPGASLYGDPILHNYVSNPRLRLAAAELGRYEVESCENVSDLCDRPDAGLLRIVCGRTCGCTDPHSKVWFKVPALGCSEFCLQMAEDALKASEICQDVAPDSRWSELWDAYIPALSYKLGTDVTASTTFFRDIQNQIAAMKGLGCSALLHPELNKEYTSQRFWCEGDPELFRAFGYYCPVSCGCRSGTPPKYCPRSCAVNRTDNSTGGSG</sequence>
<proteinExistence type="predicted"/>
<comment type="caution">
    <text evidence="1">The sequence shown here is derived from an EMBL/GenBank/DDBJ whole genome shotgun (WGS) entry which is preliminary data.</text>
</comment>
<dbReference type="EMBL" id="CAXAMM010005047">
    <property type="protein sequence ID" value="CAK9005831.1"/>
    <property type="molecule type" value="Genomic_DNA"/>
</dbReference>
<protein>
    <submittedName>
        <fullName evidence="1">Vacuolar protein sorting-associated protein 11-like</fullName>
    </submittedName>
</protein>
<evidence type="ECO:0000313" key="1">
    <source>
        <dbReference type="EMBL" id="CAK9005831.1"/>
    </source>
</evidence>
<name>A0ABP0IUR8_9DINO</name>
<accession>A0ABP0IUR8</accession>
<keyword evidence="2" id="KW-1185">Reference proteome</keyword>
<dbReference type="Proteomes" id="UP001642464">
    <property type="component" value="Unassembled WGS sequence"/>
</dbReference>